<sequence>MGTKGPLTGVEGSVAAAEGSADAPRATRSGTVAGSPGSGPGGAAGSRSAWTREGWTAWWDGGRLRLDGDGDPIDGLRVACAAAWRHAGNGRADADAVQEVLDMLVARLKDSGDAA</sequence>
<proteinExistence type="predicted"/>
<protein>
    <recommendedName>
        <fullName evidence="2">GCN5-related N-acetyltransferase-like domain-containing protein</fullName>
    </recommendedName>
</protein>
<evidence type="ECO:0000313" key="4">
    <source>
        <dbReference type="Proteomes" id="UP001596137"/>
    </source>
</evidence>
<organism evidence="3 4">
    <name type="scientific">Sphaerisporangium aureirubrum</name>
    <dbReference type="NCBI Taxonomy" id="1544736"/>
    <lineage>
        <taxon>Bacteria</taxon>
        <taxon>Bacillati</taxon>
        <taxon>Actinomycetota</taxon>
        <taxon>Actinomycetes</taxon>
        <taxon>Streptosporangiales</taxon>
        <taxon>Streptosporangiaceae</taxon>
        <taxon>Sphaerisporangium</taxon>
    </lineage>
</organism>
<keyword evidence="4" id="KW-1185">Reference proteome</keyword>
<feature type="domain" description="GCN5-related N-acetyltransferase-like" evidence="2">
    <location>
        <begin position="53"/>
        <end position="102"/>
    </location>
</feature>
<gene>
    <name evidence="3" type="ORF">ACFP1K_19600</name>
</gene>
<evidence type="ECO:0000259" key="2">
    <source>
        <dbReference type="Pfam" id="PF18407"/>
    </source>
</evidence>
<feature type="region of interest" description="Disordered" evidence="1">
    <location>
        <begin position="1"/>
        <end position="49"/>
    </location>
</feature>
<dbReference type="EMBL" id="JBHSRF010000027">
    <property type="protein sequence ID" value="MFC6083388.1"/>
    <property type="molecule type" value="Genomic_DNA"/>
</dbReference>
<dbReference type="InterPro" id="IPR041065">
    <property type="entry name" value="GNAT-like"/>
</dbReference>
<accession>A0ABW1NKI2</accession>
<dbReference type="RefSeq" id="WP_380755286.1">
    <property type="nucleotide sequence ID" value="NZ_JBHSRF010000027.1"/>
</dbReference>
<comment type="caution">
    <text evidence="3">The sequence shown here is derived from an EMBL/GenBank/DDBJ whole genome shotgun (WGS) entry which is preliminary data.</text>
</comment>
<dbReference type="Pfam" id="PF18407">
    <property type="entry name" value="GNAT_like"/>
    <property type="match status" value="1"/>
</dbReference>
<reference evidence="4" key="1">
    <citation type="journal article" date="2019" name="Int. J. Syst. Evol. Microbiol.">
        <title>The Global Catalogue of Microorganisms (GCM) 10K type strain sequencing project: providing services to taxonomists for standard genome sequencing and annotation.</title>
        <authorList>
            <consortium name="The Broad Institute Genomics Platform"/>
            <consortium name="The Broad Institute Genome Sequencing Center for Infectious Disease"/>
            <person name="Wu L."/>
            <person name="Ma J."/>
        </authorList>
    </citation>
    <scope>NUCLEOTIDE SEQUENCE [LARGE SCALE GENOMIC DNA]</scope>
    <source>
        <strain evidence="4">JCM 30346</strain>
    </source>
</reference>
<dbReference type="Proteomes" id="UP001596137">
    <property type="component" value="Unassembled WGS sequence"/>
</dbReference>
<evidence type="ECO:0000256" key="1">
    <source>
        <dbReference type="SAM" id="MobiDB-lite"/>
    </source>
</evidence>
<evidence type="ECO:0000313" key="3">
    <source>
        <dbReference type="EMBL" id="MFC6083388.1"/>
    </source>
</evidence>
<name>A0ABW1NKI2_9ACTN</name>